<dbReference type="Proteomes" id="UP000886878">
    <property type="component" value="Unassembled WGS sequence"/>
</dbReference>
<dbReference type="InterPro" id="IPR023635">
    <property type="entry name" value="Peptide_deformylase"/>
</dbReference>
<comment type="caution">
    <text evidence="2">The sequence shown here is derived from an EMBL/GenBank/DDBJ whole genome shotgun (WGS) entry which is preliminary data.</text>
</comment>
<reference evidence="2" key="1">
    <citation type="journal article" date="2021" name="PeerJ">
        <title>Extensive microbial diversity within the chicken gut microbiome revealed by metagenomics and culture.</title>
        <authorList>
            <person name="Gilroy R."/>
            <person name="Ravi A."/>
            <person name="Getino M."/>
            <person name="Pursley I."/>
            <person name="Horton D.L."/>
            <person name="Alikhan N.F."/>
            <person name="Baker D."/>
            <person name="Gharbi K."/>
            <person name="Hall N."/>
            <person name="Watson M."/>
            <person name="Adriaenssens E.M."/>
            <person name="Foster-Nyarko E."/>
            <person name="Jarju S."/>
            <person name="Secka A."/>
            <person name="Antonio M."/>
            <person name="Oren A."/>
            <person name="Chaudhuri R.R."/>
            <person name="La Ragione R."/>
            <person name="Hildebrand F."/>
            <person name="Pallen M.J."/>
        </authorList>
    </citation>
    <scope>NUCLEOTIDE SEQUENCE</scope>
    <source>
        <strain evidence="2">ChiHejej3B27-2180</strain>
    </source>
</reference>
<dbReference type="GO" id="GO:0042586">
    <property type="term" value="F:peptide deformylase activity"/>
    <property type="evidence" value="ECO:0007669"/>
    <property type="project" value="UniProtKB-EC"/>
</dbReference>
<dbReference type="NCBIfam" id="NF006670">
    <property type="entry name" value="PRK09218.1"/>
    <property type="match status" value="1"/>
</dbReference>
<sequence length="136" mass="15226">MIKEIIHNPMQLSQPSQQASRADLPIATDLLDTLSAHKENCVGMAANMIGQPKRIIAVAMGMTNVAMINPEIIAHSSPYETKEGCLSLTGQRPTRRFHQITVRFRNLDWQLTTLQLTDWVAEIVQHEVDHCNGVLI</sequence>
<name>A0A9D1QP28_9LACO</name>
<dbReference type="PANTHER" id="PTHR10458">
    <property type="entry name" value="PEPTIDE DEFORMYLASE"/>
    <property type="match status" value="1"/>
</dbReference>
<dbReference type="EC" id="3.5.1.88" evidence="2"/>
<reference evidence="2" key="2">
    <citation type="submission" date="2021-04" db="EMBL/GenBank/DDBJ databases">
        <authorList>
            <person name="Gilroy R."/>
        </authorList>
    </citation>
    <scope>NUCLEOTIDE SEQUENCE</scope>
    <source>
        <strain evidence="2">ChiHejej3B27-2180</strain>
    </source>
</reference>
<dbReference type="AlphaFoldDB" id="A0A9D1QP28"/>
<dbReference type="Gene3D" id="3.90.45.10">
    <property type="entry name" value="Peptide deformylase"/>
    <property type="match status" value="1"/>
</dbReference>
<dbReference type="CDD" id="cd00487">
    <property type="entry name" value="Pep_deformylase"/>
    <property type="match status" value="1"/>
</dbReference>
<protein>
    <submittedName>
        <fullName evidence="2">Peptide deformylase</fullName>
        <ecNumber evidence="2">3.5.1.88</ecNumber>
    </submittedName>
</protein>
<proteinExistence type="inferred from homology"/>
<evidence type="ECO:0000313" key="2">
    <source>
        <dbReference type="EMBL" id="HIW70880.1"/>
    </source>
</evidence>
<organism evidence="2 3">
    <name type="scientific">Candidatus Limosilactobacillus merdipullorum</name>
    <dbReference type="NCBI Taxonomy" id="2838653"/>
    <lineage>
        <taxon>Bacteria</taxon>
        <taxon>Bacillati</taxon>
        <taxon>Bacillota</taxon>
        <taxon>Bacilli</taxon>
        <taxon>Lactobacillales</taxon>
        <taxon>Lactobacillaceae</taxon>
        <taxon>Limosilactobacillus</taxon>
    </lineage>
</organism>
<dbReference type="PRINTS" id="PR01576">
    <property type="entry name" value="PDEFORMYLASE"/>
</dbReference>
<dbReference type="PANTHER" id="PTHR10458:SF22">
    <property type="entry name" value="PEPTIDE DEFORMYLASE"/>
    <property type="match status" value="1"/>
</dbReference>
<dbReference type="SUPFAM" id="SSF56420">
    <property type="entry name" value="Peptide deformylase"/>
    <property type="match status" value="1"/>
</dbReference>
<dbReference type="EMBL" id="DXGK01000125">
    <property type="protein sequence ID" value="HIW70880.1"/>
    <property type="molecule type" value="Genomic_DNA"/>
</dbReference>
<comment type="similarity">
    <text evidence="1">Belongs to the polypeptide deformylase family.</text>
</comment>
<dbReference type="PIRSF" id="PIRSF004749">
    <property type="entry name" value="Pep_def"/>
    <property type="match status" value="1"/>
</dbReference>
<dbReference type="Pfam" id="PF01327">
    <property type="entry name" value="Pep_deformylase"/>
    <property type="match status" value="1"/>
</dbReference>
<accession>A0A9D1QP28</accession>
<keyword evidence="2" id="KW-0378">Hydrolase</keyword>
<gene>
    <name evidence="2" type="ORF">H9876_05900</name>
</gene>
<evidence type="ECO:0000313" key="3">
    <source>
        <dbReference type="Proteomes" id="UP000886878"/>
    </source>
</evidence>
<dbReference type="InterPro" id="IPR036821">
    <property type="entry name" value="Peptide_deformylase_sf"/>
</dbReference>
<evidence type="ECO:0000256" key="1">
    <source>
        <dbReference type="ARBA" id="ARBA00010759"/>
    </source>
</evidence>